<keyword evidence="2" id="KW-1185">Reference proteome</keyword>
<evidence type="ECO:0000313" key="2">
    <source>
        <dbReference type="Proteomes" id="UP001165366"/>
    </source>
</evidence>
<dbReference type="Proteomes" id="UP001165366">
    <property type="component" value="Unassembled WGS sequence"/>
</dbReference>
<accession>A0ABS9K931</accession>
<comment type="caution">
    <text evidence="1">The sequence shown here is derived from an EMBL/GenBank/DDBJ whole genome shotgun (WGS) entry which is preliminary data.</text>
</comment>
<dbReference type="EMBL" id="JAKLWS010000001">
    <property type="protein sequence ID" value="MCG2587352.1"/>
    <property type="molecule type" value="Genomic_DNA"/>
</dbReference>
<sequence>MDLNTMVLIINDRCINFGYREKEWPYPESIIVQSESSETETELIKKQKQLNQELFVGRN</sequence>
<protein>
    <submittedName>
        <fullName evidence="1">Uncharacterized protein</fullName>
    </submittedName>
</protein>
<organism evidence="1 2">
    <name type="scientific">Rhodohalobacter sulfatireducens</name>
    <dbReference type="NCBI Taxonomy" id="2911366"/>
    <lineage>
        <taxon>Bacteria</taxon>
        <taxon>Pseudomonadati</taxon>
        <taxon>Balneolota</taxon>
        <taxon>Balneolia</taxon>
        <taxon>Balneolales</taxon>
        <taxon>Balneolaceae</taxon>
        <taxon>Rhodohalobacter</taxon>
    </lineage>
</organism>
<reference evidence="1" key="1">
    <citation type="submission" date="2022-01" db="EMBL/GenBank/DDBJ databases">
        <authorList>
            <person name="Wang Y."/>
        </authorList>
    </citation>
    <scope>NUCLEOTIDE SEQUENCE</scope>
    <source>
        <strain evidence="1">WB101</strain>
    </source>
</reference>
<dbReference type="RefSeq" id="WP_237852190.1">
    <property type="nucleotide sequence ID" value="NZ_JAKLWS010000001.1"/>
</dbReference>
<gene>
    <name evidence="1" type="ORF">L6773_02155</name>
</gene>
<reference evidence="1" key="2">
    <citation type="submission" date="2024-05" db="EMBL/GenBank/DDBJ databases">
        <title>Rhodohalobacter halophilus gen. nov., sp. nov., a moderately halophilic member of the family Balneolaceae.</title>
        <authorList>
            <person name="Xia J."/>
        </authorList>
    </citation>
    <scope>NUCLEOTIDE SEQUENCE</scope>
    <source>
        <strain evidence="1">WB101</strain>
    </source>
</reference>
<proteinExistence type="predicted"/>
<evidence type="ECO:0000313" key="1">
    <source>
        <dbReference type="EMBL" id="MCG2587352.1"/>
    </source>
</evidence>
<name>A0ABS9K931_9BACT</name>